<organism evidence="2 3">
    <name type="scientific">Citrus x changshan-huyou</name>
    <dbReference type="NCBI Taxonomy" id="2935761"/>
    <lineage>
        <taxon>Eukaryota</taxon>
        <taxon>Viridiplantae</taxon>
        <taxon>Streptophyta</taxon>
        <taxon>Embryophyta</taxon>
        <taxon>Tracheophyta</taxon>
        <taxon>Spermatophyta</taxon>
        <taxon>Magnoliopsida</taxon>
        <taxon>eudicotyledons</taxon>
        <taxon>Gunneridae</taxon>
        <taxon>Pentapetalae</taxon>
        <taxon>rosids</taxon>
        <taxon>malvids</taxon>
        <taxon>Sapindales</taxon>
        <taxon>Rutaceae</taxon>
        <taxon>Aurantioideae</taxon>
        <taxon>Citrus</taxon>
    </lineage>
</organism>
<dbReference type="AlphaFoldDB" id="A0AAP0QH25"/>
<accession>A0AAP0QH25</accession>
<keyword evidence="3" id="KW-1185">Reference proteome</keyword>
<feature type="region of interest" description="Disordered" evidence="1">
    <location>
        <begin position="82"/>
        <end position="101"/>
    </location>
</feature>
<evidence type="ECO:0000313" key="3">
    <source>
        <dbReference type="Proteomes" id="UP001428341"/>
    </source>
</evidence>
<reference evidence="2 3" key="1">
    <citation type="submission" date="2024-05" db="EMBL/GenBank/DDBJ databases">
        <title>Haplotype-resolved chromosome-level genome assembly of Huyou (Citrus changshanensis).</title>
        <authorList>
            <person name="Miao C."/>
            <person name="Chen W."/>
            <person name="Wu Y."/>
            <person name="Wang L."/>
            <person name="Zhao S."/>
            <person name="Grierson D."/>
            <person name="Xu C."/>
            <person name="Chen K."/>
        </authorList>
    </citation>
    <scope>NUCLEOTIDE SEQUENCE [LARGE SCALE GENOMIC DNA]</scope>
    <source>
        <strain evidence="2">01-14</strain>
        <tissue evidence="2">Leaf</tissue>
    </source>
</reference>
<proteinExistence type="predicted"/>
<sequence length="101" mass="11788">MQVDEPAEIQNEGSAYQTQLYAEEDDVEFRGDEAFWENDDNVDDIFIEEDRHNVKKGRENIDDRGENETKVSEKDVILSNCKSDDRDQGFTFESDEDMPFV</sequence>
<evidence type="ECO:0000256" key="1">
    <source>
        <dbReference type="SAM" id="MobiDB-lite"/>
    </source>
</evidence>
<dbReference type="Proteomes" id="UP001428341">
    <property type="component" value="Unassembled WGS sequence"/>
</dbReference>
<protein>
    <submittedName>
        <fullName evidence="2">Uncharacterized protein</fullName>
    </submittedName>
</protein>
<dbReference type="EMBL" id="JBCGBO010000006">
    <property type="protein sequence ID" value="KAK9192945.1"/>
    <property type="molecule type" value="Genomic_DNA"/>
</dbReference>
<evidence type="ECO:0000313" key="2">
    <source>
        <dbReference type="EMBL" id="KAK9192945.1"/>
    </source>
</evidence>
<gene>
    <name evidence="2" type="ORF">WN944_003640</name>
</gene>
<name>A0AAP0QH25_9ROSI</name>
<comment type="caution">
    <text evidence="2">The sequence shown here is derived from an EMBL/GenBank/DDBJ whole genome shotgun (WGS) entry which is preliminary data.</text>
</comment>